<dbReference type="Proteomes" id="UP001595993">
    <property type="component" value="Unassembled WGS sequence"/>
</dbReference>
<keyword evidence="4 5" id="KW-0472">Membrane</keyword>
<keyword evidence="3 5" id="KW-1133">Transmembrane helix</keyword>
<organism evidence="6 7">
    <name type="scientific">Streptomyces maoxianensis</name>
    <dbReference type="NCBI Taxonomy" id="1459942"/>
    <lineage>
        <taxon>Bacteria</taxon>
        <taxon>Bacillati</taxon>
        <taxon>Actinomycetota</taxon>
        <taxon>Actinomycetes</taxon>
        <taxon>Kitasatosporales</taxon>
        <taxon>Streptomycetaceae</taxon>
        <taxon>Streptomyces</taxon>
    </lineage>
</organism>
<keyword evidence="7" id="KW-1185">Reference proteome</keyword>
<feature type="transmembrane region" description="Helical" evidence="5">
    <location>
        <begin position="174"/>
        <end position="199"/>
    </location>
</feature>
<dbReference type="InterPro" id="IPR014743">
    <property type="entry name" value="Cl-channel_core"/>
</dbReference>
<comment type="subcellular location">
    <subcellularLocation>
        <location evidence="1">Membrane</location>
        <topology evidence="1">Multi-pass membrane protein</topology>
    </subcellularLocation>
</comment>
<feature type="transmembrane region" description="Helical" evidence="5">
    <location>
        <begin position="259"/>
        <end position="280"/>
    </location>
</feature>
<proteinExistence type="predicted"/>
<dbReference type="PRINTS" id="PR00762">
    <property type="entry name" value="CLCHANNEL"/>
</dbReference>
<evidence type="ECO:0000256" key="2">
    <source>
        <dbReference type="ARBA" id="ARBA00022692"/>
    </source>
</evidence>
<dbReference type="PANTHER" id="PTHR43427">
    <property type="entry name" value="CHLORIDE CHANNEL PROTEIN CLC-E"/>
    <property type="match status" value="1"/>
</dbReference>
<dbReference type="EMBL" id="JBHSFE010000004">
    <property type="protein sequence ID" value="MFC4606796.1"/>
    <property type="molecule type" value="Genomic_DNA"/>
</dbReference>
<name>A0ABV9G1U4_9ACTN</name>
<evidence type="ECO:0000256" key="3">
    <source>
        <dbReference type="ARBA" id="ARBA00022989"/>
    </source>
</evidence>
<feature type="transmembrane region" description="Helical" evidence="5">
    <location>
        <begin position="118"/>
        <end position="137"/>
    </location>
</feature>
<evidence type="ECO:0000313" key="7">
    <source>
        <dbReference type="Proteomes" id="UP001595993"/>
    </source>
</evidence>
<keyword evidence="2 5" id="KW-0812">Transmembrane</keyword>
<dbReference type="RefSeq" id="WP_381191314.1">
    <property type="nucleotide sequence ID" value="NZ_JBHSFE010000004.1"/>
</dbReference>
<dbReference type="InterPro" id="IPR050368">
    <property type="entry name" value="ClC-type_chloride_channel"/>
</dbReference>
<gene>
    <name evidence="6" type="ORF">ACFO9E_02985</name>
</gene>
<dbReference type="Gene3D" id="1.10.3080.10">
    <property type="entry name" value="Clc chloride channel"/>
    <property type="match status" value="1"/>
</dbReference>
<feature type="transmembrane region" description="Helical" evidence="5">
    <location>
        <begin position="371"/>
        <end position="398"/>
    </location>
</feature>
<feature type="transmembrane region" description="Helical" evidence="5">
    <location>
        <begin position="337"/>
        <end position="359"/>
    </location>
</feature>
<reference evidence="7" key="1">
    <citation type="journal article" date="2019" name="Int. J. Syst. Evol. Microbiol.">
        <title>The Global Catalogue of Microorganisms (GCM) 10K type strain sequencing project: providing services to taxonomists for standard genome sequencing and annotation.</title>
        <authorList>
            <consortium name="The Broad Institute Genomics Platform"/>
            <consortium name="The Broad Institute Genome Sequencing Center for Infectious Disease"/>
            <person name="Wu L."/>
            <person name="Ma J."/>
        </authorList>
    </citation>
    <scope>NUCLEOTIDE SEQUENCE [LARGE SCALE GENOMIC DNA]</scope>
    <source>
        <strain evidence="7">CGMCC 4.7139</strain>
    </source>
</reference>
<evidence type="ECO:0000256" key="5">
    <source>
        <dbReference type="SAM" id="Phobius"/>
    </source>
</evidence>
<dbReference type="InterPro" id="IPR001807">
    <property type="entry name" value="ClC"/>
</dbReference>
<evidence type="ECO:0000256" key="1">
    <source>
        <dbReference type="ARBA" id="ARBA00004141"/>
    </source>
</evidence>
<dbReference type="SUPFAM" id="SSF81340">
    <property type="entry name" value="Clc chloride channel"/>
    <property type="match status" value="1"/>
</dbReference>
<feature type="transmembrane region" description="Helical" evidence="5">
    <location>
        <begin position="211"/>
        <end position="232"/>
    </location>
</feature>
<feature type="transmembrane region" description="Helical" evidence="5">
    <location>
        <begin position="32"/>
        <end position="53"/>
    </location>
</feature>
<evidence type="ECO:0000256" key="4">
    <source>
        <dbReference type="ARBA" id="ARBA00023136"/>
    </source>
</evidence>
<comment type="caution">
    <text evidence="6">The sequence shown here is derived from an EMBL/GenBank/DDBJ whole genome shotgun (WGS) entry which is preliminary data.</text>
</comment>
<feature type="transmembrane region" description="Helical" evidence="5">
    <location>
        <begin position="292"/>
        <end position="312"/>
    </location>
</feature>
<protein>
    <submittedName>
        <fullName evidence="6">Chloride channel protein</fullName>
    </submittedName>
</protein>
<feature type="transmembrane region" description="Helical" evidence="5">
    <location>
        <begin position="76"/>
        <end position="98"/>
    </location>
</feature>
<dbReference type="Pfam" id="PF00654">
    <property type="entry name" value="Voltage_CLC"/>
    <property type="match status" value="1"/>
</dbReference>
<evidence type="ECO:0000313" key="6">
    <source>
        <dbReference type="EMBL" id="MFC4606796.1"/>
    </source>
</evidence>
<sequence length="466" mass="46570">MADVDASGAHQSGTGGAQGLGAVLRSRAYVRLLLLSALLGVPVSLASFAFISLEHELQHAVWESLPDALGMKAAPWWWPLLTLTLAGLLLAPIVTRMAGKGGHIPVQGLGGPPIGPKAVPGVVLAALVCLPLGVVLGPEAPLMGLGSGLALLALQYGSRYGKRHGEQGNDPQHAVVLGAAGSTAAISTIFGSPIVAVVMTLEAAGIGGPSLVALLLPCLLASGIGALVFTGFGNFTGLEIGALSLPSVPTAMAPDTGDFLWGIPLAVLIAVVVFCAHTLGRYVVAWTARRTALRTVACAIAAGVCITAYALVTGRTPEEAALSGQATLASLAGQPHAWPVAVLAALVLFKGVAWGICLGSLRGGPIFPGMLIGAALGIAFGGLPGFGMASGLAVGLAASCSANTRLPVTSTVLATLLLGKDARDAVPLMIIASVVALVTTELLRARFASPSASSTSSTSSTRPSAA</sequence>
<feature type="transmembrane region" description="Helical" evidence="5">
    <location>
        <begin position="425"/>
        <end position="443"/>
    </location>
</feature>
<dbReference type="CDD" id="cd00400">
    <property type="entry name" value="Voltage_gated_ClC"/>
    <property type="match status" value="1"/>
</dbReference>
<accession>A0ABV9G1U4</accession>